<keyword evidence="1" id="KW-0472">Membrane</keyword>
<name>A0A7W1XDF9_9BACL</name>
<feature type="transmembrane region" description="Helical" evidence="1">
    <location>
        <begin position="149"/>
        <end position="170"/>
    </location>
</feature>
<dbReference type="AlphaFoldDB" id="A0A7W1XDF9"/>
<protein>
    <submittedName>
        <fullName evidence="2">Uncharacterized protein</fullName>
    </submittedName>
</protein>
<keyword evidence="3" id="KW-1185">Reference proteome</keyword>
<dbReference type="EMBL" id="JACEIP010000050">
    <property type="protein sequence ID" value="MBA4544615.1"/>
    <property type="molecule type" value="Genomic_DNA"/>
</dbReference>
<comment type="caution">
    <text evidence="2">The sequence shown here is derived from an EMBL/GenBank/DDBJ whole genome shotgun (WGS) entry which is preliminary data.</text>
</comment>
<reference evidence="2 3" key="1">
    <citation type="submission" date="2020-07" db="EMBL/GenBank/DDBJ databases">
        <authorList>
            <person name="Feng H."/>
        </authorList>
    </citation>
    <scope>NUCLEOTIDE SEQUENCE [LARGE SCALE GENOMIC DNA]</scope>
    <source>
        <strain evidence="3">s-11</strain>
    </source>
</reference>
<dbReference type="RefSeq" id="WP_033102252.1">
    <property type="nucleotide sequence ID" value="NZ_JACEIP010000050.1"/>
</dbReference>
<accession>A0A7W1XDF9</accession>
<keyword evidence="1" id="KW-0812">Transmembrane</keyword>
<sequence length="185" mass="21526">MFHWFRRIFPPAELLILVFCLRLAAWFYPQTRTSLTRLLAPYQSPLAEWGNVLVSVCIAFDALLLGVFLLLAVRTFLSWLMSLIRRDDRYRELETFLLGWAVQAAYYALAILFFLDFIQIHGPLNYWTAFFKPAIIIAIRVIPPILSVFSTVVWCVAVMAIIAWAGFLIYDNRAKLRTIYRKLKG</sequence>
<feature type="transmembrane region" description="Helical" evidence="1">
    <location>
        <begin position="49"/>
        <end position="77"/>
    </location>
</feature>
<organism evidence="2 3">
    <name type="scientific">Thermoactinomyces daqus</name>
    <dbReference type="NCBI Taxonomy" id="1329516"/>
    <lineage>
        <taxon>Bacteria</taxon>
        <taxon>Bacillati</taxon>
        <taxon>Bacillota</taxon>
        <taxon>Bacilli</taxon>
        <taxon>Bacillales</taxon>
        <taxon>Thermoactinomycetaceae</taxon>
        <taxon>Thermoactinomyces</taxon>
    </lineage>
</organism>
<gene>
    <name evidence="2" type="ORF">H1164_17445</name>
</gene>
<feature type="transmembrane region" description="Helical" evidence="1">
    <location>
        <begin position="12"/>
        <end position="29"/>
    </location>
</feature>
<evidence type="ECO:0000313" key="3">
    <source>
        <dbReference type="Proteomes" id="UP000530514"/>
    </source>
</evidence>
<proteinExistence type="predicted"/>
<evidence type="ECO:0000256" key="1">
    <source>
        <dbReference type="SAM" id="Phobius"/>
    </source>
</evidence>
<keyword evidence="1" id="KW-1133">Transmembrane helix</keyword>
<feature type="transmembrane region" description="Helical" evidence="1">
    <location>
        <begin position="97"/>
        <end position="118"/>
    </location>
</feature>
<dbReference type="Proteomes" id="UP000530514">
    <property type="component" value="Unassembled WGS sequence"/>
</dbReference>
<evidence type="ECO:0000313" key="2">
    <source>
        <dbReference type="EMBL" id="MBA4544615.1"/>
    </source>
</evidence>